<evidence type="ECO:0000313" key="2">
    <source>
        <dbReference type="EMBL" id="KNC71947.1"/>
    </source>
</evidence>
<feature type="region of interest" description="Disordered" evidence="1">
    <location>
        <begin position="58"/>
        <end position="85"/>
    </location>
</feature>
<protein>
    <submittedName>
        <fullName evidence="2">Uncharacterized protein</fullName>
    </submittedName>
</protein>
<proteinExistence type="predicted"/>
<evidence type="ECO:0000313" key="3">
    <source>
        <dbReference type="Proteomes" id="UP000054560"/>
    </source>
</evidence>
<dbReference type="GeneID" id="25916011"/>
<dbReference type="Proteomes" id="UP000054560">
    <property type="component" value="Unassembled WGS sequence"/>
</dbReference>
<feature type="compositionally biased region" description="Basic and acidic residues" evidence="1">
    <location>
        <begin position="62"/>
        <end position="71"/>
    </location>
</feature>
<gene>
    <name evidence="2" type="ORF">SARC_15507</name>
</gene>
<dbReference type="EMBL" id="KQ247828">
    <property type="protein sequence ID" value="KNC71947.1"/>
    <property type="molecule type" value="Genomic_DNA"/>
</dbReference>
<feature type="non-terminal residue" evidence="2">
    <location>
        <position position="85"/>
    </location>
</feature>
<keyword evidence="3" id="KW-1185">Reference proteome</keyword>
<feature type="non-terminal residue" evidence="2">
    <location>
        <position position="1"/>
    </location>
</feature>
<organism evidence="2 3">
    <name type="scientific">Sphaeroforma arctica JP610</name>
    <dbReference type="NCBI Taxonomy" id="667725"/>
    <lineage>
        <taxon>Eukaryota</taxon>
        <taxon>Ichthyosporea</taxon>
        <taxon>Ichthyophonida</taxon>
        <taxon>Sphaeroforma</taxon>
    </lineage>
</organism>
<sequence length="85" mass="10101">KNIYRVAKPTLTSNYSQSSTALPDHRKSWEYEDSNRIPVRNQRREPWEFKKPFDVVPHFRHSRTDDTEHRTQTYPASSSTKAKLP</sequence>
<evidence type="ECO:0000256" key="1">
    <source>
        <dbReference type="SAM" id="MobiDB-lite"/>
    </source>
</evidence>
<dbReference type="RefSeq" id="XP_014145849.1">
    <property type="nucleotide sequence ID" value="XM_014290374.1"/>
</dbReference>
<feature type="compositionally biased region" description="Polar residues" evidence="1">
    <location>
        <begin position="72"/>
        <end position="85"/>
    </location>
</feature>
<reference evidence="2 3" key="1">
    <citation type="submission" date="2011-02" db="EMBL/GenBank/DDBJ databases">
        <title>The Genome Sequence of Sphaeroforma arctica JP610.</title>
        <authorList>
            <consortium name="The Broad Institute Genome Sequencing Platform"/>
            <person name="Russ C."/>
            <person name="Cuomo C."/>
            <person name="Young S.K."/>
            <person name="Zeng Q."/>
            <person name="Gargeya S."/>
            <person name="Alvarado L."/>
            <person name="Berlin A."/>
            <person name="Chapman S.B."/>
            <person name="Chen Z."/>
            <person name="Freedman E."/>
            <person name="Gellesch M."/>
            <person name="Goldberg J."/>
            <person name="Griggs A."/>
            <person name="Gujja S."/>
            <person name="Heilman E."/>
            <person name="Heiman D."/>
            <person name="Howarth C."/>
            <person name="Mehta T."/>
            <person name="Neiman D."/>
            <person name="Pearson M."/>
            <person name="Roberts A."/>
            <person name="Saif S."/>
            <person name="Shea T."/>
            <person name="Shenoy N."/>
            <person name="Sisk P."/>
            <person name="Stolte C."/>
            <person name="Sykes S."/>
            <person name="White J."/>
            <person name="Yandava C."/>
            <person name="Burger G."/>
            <person name="Gray M.W."/>
            <person name="Holland P.W.H."/>
            <person name="King N."/>
            <person name="Lang F.B.F."/>
            <person name="Roger A.J."/>
            <person name="Ruiz-Trillo I."/>
            <person name="Haas B."/>
            <person name="Nusbaum C."/>
            <person name="Birren B."/>
        </authorList>
    </citation>
    <scope>NUCLEOTIDE SEQUENCE [LARGE SCALE GENOMIC DNA]</scope>
    <source>
        <strain evidence="2 3">JP610</strain>
    </source>
</reference>
<feature type="compositionally biased region" description="Polar residues" evidence="1">
    <location>
        <begin position="10"/>
        <end position="21"/>
    </location>
</feature>
<dbReference type="AlphaFoldDB" id="A0A0L0F5F2"/>
<accession>A0A0L0F5F2</accession>
<name>A0A0L0F5F2_9EUKA</name>
<feature type="region of interest" description="Disordered" evidence="1">
    <location>
        <begin position="1"/>
        <end position="27"/>
    </location>
</feature>